<protein>
    <submittedName>
        <fullName evidence="4">IS91 family transposase</fullName>
    </submittedName>
</protein>
<feature type="domain" description="Transposase IS801/IS1294" evidence="2">
    <location>
        <begin position="187"/>
        <end position="370"/>
    </location>
</feature>
<dbReference type="InterPro" id="IPR007069">
    <property type="entry name" value="Transposase_32"/>
</dbReference>
<reference evidence="4" key="1">
    <citation type="submission" date="2021-03" db="EMBL/GenBank/DDBJ databases">
        <title>Acanthopleuribacteraceae sp. M133.</title>
        <authorList>
            <person name="Wang G."/>
        </authorList>
    </citation>
    <scope>NUCLEOTIDE SEQUENCE</scope>
    <source>
        <strain evidence="4">M133</strain>
    </source>
</reference>
<dbReference type="InterPro" id="IPR054832">
    <property type="entry name" value="transpos_IS91"/>
</dbReference>
<evidence type="ECO:0000313" key="5">
    <source>
        <dbReference type="Proteomes" id="UP000663929"/>
    </source>
</evidence>
<dbReference type="AlphaFoldDB" id="A0A8A4TKG7"/>
<gene>
    <name evidence="4" type="ORF">J3U87_27400</name>
</gene>
<keyword evidence="1" id="KW-0238">DNA-binding</keyword>
<dbReference type="InterPro" id="IPR010998">
    <property type="entry name" value="Integrase_recombinase_N"/>
</dbReference>
<dbReference type="RefSeq" id="WP_237378964.1">
    <property type="nucleotide sequence ID" value="NZ_CP071793.1"/>
</dbReference>
<dbReference type="Pfam" id="PF14319">
    <property type="entry name" value="Zn_Tnp_IS91"/>
    <property type="match status" value="1"/>
</dbReference>
<dbReference type="GO" id="GO:0004803">
    <property type="term" value="F:transposase activity"/>
    <property type="evidence" value="ECO:0007669"/>
    <property type="project" value="InterPro"/>
</dbReference>
<evidence type="ECO:0000259" key="3">
    <source>
        <dbReference type="Pfam" id="PF14319"/>
    </source>
</evidence>
<organism evidence="4 5">
    <name type="scientific">Sulfidibacter corallicola</name>
    <dbReference type="NCBI Taxonomy" id="2818388"/>
    <lineage>
        <taxon>Bacteria</taxon>
        <taxon>Pseudomonadati</taxon>
        <taxon>Acidobacteriota</taxon>
        <taxon>Holophagae</taxon>
        <taxon>Acanthopleuribacterales</taxon>
        <taxon>Acanthopleuribacteraceae</taxon>
        <taxon>Sulfidibacter</taxon>
    </lineage>
</organism>
<dbReference type="NCBIfam" id="NF033538">
    <property type="entry name" value="transpos_IS91"/>
    <property type="match status" value="1"/>
</dbReference>
<sequence length="451" mass="51710">MRPAPSTDTCSLSLILPNTTTAAPTANDEEVQNFLHNMAYRRKLSWSTIHTAVCALHCFYHRFLRHPPYQFMIPTPRLPKRLPLVWSPEEIQHLIRTAGQHCTQTQVICGNRHCPRCGGGARFRWVAQRMDELLPVPYFHLVFTLPEQLNALVQHNPRHTLGLLFRSVRDTLATFAKDPKHLGAEPGILMVLHTWGSKLNLHYHLHCIVTGGGLAPDRSRWIASRSPDYLFPVRAMSPVFRGKYLGGLAKLIHDKQLRFPDACGEGYWERLKSRLYRKPWVVYAKPPFGGPEQMLKYLGRYTHRVAISDKRILSHVNGMVRFVYKDYRQGGRHRVMTLPERDFARRFLDHVLPRGFVRIRYAGLLSHRKKAESLSRCRELLGSPVLQLPQPGTTCPTHPAEIETAEASDPSLDQALGPRTCPKCDHVALFFKEPIALVVVTRARRKWWDTS</sequence>
<dbReference type="GO" id="GO:0006313">
    <property type="term" value="P:DNA transposition"/>
    <property type="evidence" value="ECO:0007669"/>
    <property type="project" value="InterPro"/>
</dbReference>
<dbReference type="KEGG" id="scor:J3U87_27400"/>
<dbReference type="PANTHER" id="PTHR37023">
    <property type="entry name" value="TRANSPOSASE"/>
    <property type="match status" value="1"/>
</dbReference>
<proteinExistence type="predicted"/>
<dbReference type="InterPro" id="IPR026889">
    <property type="entry name" value="Zn_Tnp"/>
</dbReference>
<accession>A0A8A4TKG7</accession>
<dbReference type="Proteomes" id="UP000663929">
    <property type="component" value="Chromosome"/>
</dbReference>
<dbReference type="Pfam" id="PF04986">
    <property type="entry name" value="Y2_Tnp"/>
    <property type="match status" value="1"/>
</dbReference>
<keyword evidence="5" id="KW-1185">Reference proteome</keyword>
<dbReference type="GO" id="GO:0003677">
    <property type="term" value="F:DNA binding"/>
    <property type="evidence" value="ECO:0007669"/>
    <property type="project" value="UniProtKB-KW"/>
</dbReference>
<evidence type="ECO:0000256" key="1">
    <source>
        <dbReference type="ARBA" id="ARBA00023125"/>
    </source>
</evidence>
<evidence type="ECO:0000259" key="2">
    <source>
        <dbReference type="Pfam" id="PF04986"/>
    </source>
</evidence>
<feature type="domain" description="Transposase zinc-binding" evidence="3">
    <location>
        <begin position="101"/>
        <end position="145"/>
    </location>
</feature>
<dbReference type="Gene3D" id="1.10.150.130">
    <property type="match status" value="1"/>
</dbReference>
<dbReference type="EMBL" id="CP071793">
    <property type="protein sequence ID" value="QTD49328.1"/>
    <property type="molecule type" value="Genomic_DNA"/>
</dbReference>
<name>A0A8A4TKG7_SULCO</name>
<evidence type="ECO:0000313" key="4">
    <source>
        <dbReference type="EMBL" id="QTD49328.1"/>
    </source>
</evidence>
<dbReference type="PANTHER" id="PTHR37023:SF1">
    <property type="entry name" value="ISSOD25 TRANSPOSASE TNPA_ISSOD25"/>
    <property type="match status" value="1"/>
</dbReference>